<dbReference type="PRINTS" id="PR00371">
    <property type="entry name" value="FPNCR"/>
</dbReference>
<sequence>MPVFQNPPTPPSPLTPPLSSPSWEKAKQDVVKCMTSSSPSLSISLSAQKPSGSIGLITPPETPVRKQDAASTTIETVIDCPISRASFLLAQASLATELFGSSSTTEFKFRDPGSLRAGTGTRTLRFGTGLDGCFNRTRGFLGGQEPHQNHDTTRSDAPALSGQRLPASLEAWEVVHGSLPRLLRARRVRQAVDALGERAAGERHAWDNLEQRHLARAALVLSALAHAYMFGEEQGKGKENPRRPQLPRHVLDTWERVCTKLGRTLTGRVPADDVLNNAVGNDTFSLNSTYFGLPEERLSSGLQGTMEAVFAPALSAMALAQSGVLADQPDQVAHCLESLAARIVKCAHVLEAITPRDTAHFDPVVWIKTYPAMGRAVTSGELGNSGVDAPLFHALDAFIGRQDVKGDLKGMQSDRRATLPANILAFLDALGDGAGSVRDYVAAARARQQHLPTEEQSQYQHLSAAWDGLLQMYVWFLERHRVKAVGVTGVTLNTGLHSTSSGVMSGDQKKAAAPGKPKMSPDAMLSMQMKKGMASRLGGRPLWQDAQVQSQRVYQDSVVVAVKLDANLPLEPGDRVQVWPPRKRKKLNRTLSYQRRSRASSPPDDHDASPSKNDDDAEPRFYSVASATPEAADGVTDSGGGGGGGGRGGMTITLTVGQHSPEGLVSSFLSSAAQGTHLRLRPWPAPRFRQPRDLAVPLVLVGQGSGVGPLVGFLQERAEWLQRLDDDQDEIGEVGDLLLVVAARTRRHVPCPLDSLEQLTRALPLAIVLALSQDAHFMIRDGTWTQLPRGEGHVTRHLVEYRDFVQRLVKEKGGHVYVCGSSDFGDTVMSNLGLGRPQHQQQQERQQAKGANEECYDDNRTQMPSSPAYWNQLHEDLSTTVQRPSISRYSHSSSSLSHLSSPPASPKTPVIGASNLATHNSITSCWTAIDGTVYDMTPFLATHPGGPKTLLESAGTIADARFAETHGGPHAQEIRAYLQHYAVGRLSTATTDTRTQMTTAKLIDVLVRMQNALTNNSAFDANRGSVPMYVYEDALPVFADGLDDVVGTLPDIATDNHSLELREAITNTQVLLRKAFTALKDGCKQHLIGTGPGPKDSSTPTSTLLEMSEVLIQSFYKEPTRKVHAAINACKKGISEIESVAEADSGDGICDSFEDACAEVLKRVLEKFCTSLTSVADDLLYVMAVAADHGGVAEFPQRGINERKVFEERNLPSHT</sequence>
<dbReference type="PROSITE" id="PS51384">
    <property type="entry name" value="FAD_FR"/>
    <property type="match status" value="1"/>
</dbReference>
<dbReference type="STRING" id="1209926.A0A1G4APJ8"/>
<evidence type="ECO:0000313" key="12">
    <source>
        <dbReference type="Proteomes" id="UP000176998"/>
    </source>
</evidence>
<dbReference type="Gene3D" id="3.10.120.10">
    <property type="entry name" value="Cytochrome b5-like heme/steroid binding domain"/>
    <property type="match status" value="1"/>
</dbReference>
<evidence type="ECO:0000256" key="5">
    <source>
        <dbReference type="ARBA" id="ARBA00022643"/>
    </source>
</evidence>
<feature type="compositionally biased region" description="Gly residues" evidence="8">
    <location>
        <begin position="637"/>
        <end position="649"/>
    </location>
</feature>
<dbReference type="InterPro" id="IPR037217">
    <property type="entry name" value="Trp/Indoleamine_2_3_dOase-like"/>
</dbReference>
<dbReference type="Pfam" id="PF00173">
    <property type="entry name" value="Cyt-b5"/>
    <property type="match status" value="1"/>
</dbReference>
<evidence type="ECO:0000256" key="2">
    <source>
        <dbReference type="ARBA" id="ARBA00007119"/>
    </source>
</evidence>
<dbReference type="SMART" id="SM01117">
    <property type="entry name" value="Cyt-b5"/>
    <property type="match status" value="1"/>
</dbReference>
<feature type="domain" description="Cytochrome b5 heme-binding" evidence="9">
    <location>
        <begin position="908"/>
        <end position="987"/>
    </location>
</feature>
<feature type="region of interest" description="Disordered" evidence="8">
    <location>
        <begin position="882"/>
        <end position="907"/>
    </location>
</feature>
<dbReference type="GO" id="GO:0010181">
    <property type="term" value="F:FMN binding"/>
    <property type="evidence" value="ECO:0007669"/>
    <property type="project" value="TreeGrafter"/>
</dbReference>
<gene>
    <name evidence="11" type="ORF">CORC01_13592</name>
</gene>
<dbReference type="AlphaFoldDB" id="A0A1G4APJ8"/>
<dbReference type="SUPFAM" id="SSF140959">
    <property type="entry name" value="Indolic compounds 2,3-dioxygenase-like"/>
    <property type="match status" value="1"/>
</dbReference>
<feature type="region of interest" description="Disordered" evidence="8">
    <location>
        <begin position="1"/>
        <end position="26"/>
    </location>
</feature>
<accession>A0A1G4APJ8</accession>
<keyword evidence="4" id="KW-0285">Flavoprotein</keyword>
<evidence type="ECO:0000256" key="4">
    <source>
        <dbReference type="ARBA" id="ARBA00022630"/>
    </source>
</evidence>
<protein>
    <submittedName>
        <fullName evidence="11">Cytochrome b5-like Heme/Steroid binding domain-containing protein</fullName>
    </submittedName>
</protein>
<dbReference type="EMBL" id="MJBS01000201">
    <property type="protein sequence ID" value="OHE91110.1"/>
    <property type="molecule type" value="Genomic_DNA"/>
</dbReference>
<dbReference type="GO" id="GO:0005829">
    <property type="term" value="C:cytosol"/>
    <property type="evidence" value="ECO:0007669"/>
    <property type="project" value="TreeGrafter"/>
</dbReference>
<dbReference type="InterPro" id="IPR039261">
    <property type="entry name" value="FNR_nucleotide-bd"/>
</dbReference>
<dbReference type="Gene3D" id="1.20.58.480">
    <property type="match status" value="1"/>
</dbReference>
<feature type="region of interest" description="Disordered" evidence="8">
    <location>
        <begin position="141"/>
        <end position="160"/>
    </location>
</feature>
<evidence type="ECO:0000313" key="11">
    <source>
        <dbReference type="EMBL" id="OHE91110.1"/>
    </source>
</evidence>
<keyword evidence="5" id="KW-0288">FMN</keyword>
<dbReference type="SUPFAM" id="SSF55856">
    <property type="entry name" value="Cytochrome b5-like heme/steroid binding domain"/>
    <property type="match status" value="1"/>
</dbReference>
<dbReference type="PANTHER" id="PTHR19384">
    <property type="entry name" value="NITRIC OXIDE SYNTHASE-RELATED"/>
    <property type="match status" value="1"/>
</dbReference>
<dbReference type="Gene3D" id="3.40.50.80">
    <property type="entry name" value="Nucleotide-binding domain of ferredoxin-NADP reductase (FNR) module"/>
    <property type="match status" value="1"/>
</dbReference>
<feature type="domain" description="FAD-binding FR-type" evidence="10">
    <location>
        <begin position="541"/>
        <end position="691"/>
    </location>
</feature>
<evidence type="ECO:0000256" key="6">
    <source>
        <dbReference type="ARBA" id="ARBA00022723"/>
    </source>
</evidence>
<dbReference type="InterPro" id="IPR000898">
    <property type="entry name" value="Indolamine_dOase"/>
</dbReference>
<dbReference type="Proteomes" id="UP000176998">
    <property type="component" value="Unassembled WGS sequence"/>
</dbReference>
<dbReference type="PROSITE" id="PS00191">
    <property type="entry name" value="CYTOCHROME_B5_1"/>
    <property type="match status" value="1"/>
</dbReference>
<dbReference type="PRINTS" id="PR00363">
    <property type="entry name" value="CYTOCHROMEB5"/>
</dbReference>
<feature type="region of interest" description="Disordered" evidence="8">
    <location>
        <begin position="571"/>
        <end position="650"/>
    </location>
</feature>
<dbReference type="GO" id="GO:0016702">
    <property type="term" value="F:oxidoreductase activity, acting on single donors with incorporation of molecular oxygen, incorporation of two atoms of oxygen"/>
    <property type="evidence" value="ECO:0007669"/>
    <property type="project" value="UniProtKB-ARBA"/>
</dbReference>
<dbReference type="PROSITE" id="PS50255">
    <property type="entry name" value="CYTOCHROME_B5_2"/>
    <property type="match status" value="1"/>
</dbReference>
<dbReference type="RefSeq" id="XP_022468284.1">
    <property type="nucleotide sequence ID" value="XM_022625208.1"/>
</dbReference>
<dbReference type="PANTHER" id="PTHR19384:SF128">
    <property type="entry name" value="NADPH OXIDOREDUCTASE A"/>
    <property type="match status" value="1"/>
</dbReference>
<keyword evidence="3" id="KW-0349">Heme</keyword>
<dbReference type="SUPFAM" id="SSF52343">
    <property type="entry name" value="Ferredoxin reductase-like, C-terminal NADP-linked domain"/>
    <property type="match status" value="1"/>
</dbReference>
<dbReference type="InterPro" id="IPR017927">
    <property type="entry name" value="FAD-bd_FR_type"/>
</dbReference>
<dbReference type="GO" id="GO:0046872">
    <property type="term" value="F:metal ion binding"/>
    <property type="evidence" value="ECO:0007669"/>
    <property type="project" value="UniProtKB-KW"/>
</dbReference>
<dbReference type="Pfam" id="PF01231">
    <property type="entry name" value="IDO"/>
    <property type="match status" value="1"/>
</dbReference>
<organism evidence="11 12">
    <name type="scientific">Colletotrichum orchidophilum</name>
    <dbReference type="NCBI Taxonomy" id="1209926"/>
    <lineage>
        <taxon>Eukaryota</taxon>
        <taxon>Fungi</taxon>
        <taxon>Dikarya</taxon>
        <taxon>Ascomycota</taxon>
        <taxon>Pezizomycotina</taxon>
        <taxon>Sordariomycetes</taxon>
        <taxon>Hypocreomycetidae</taxon>
        <taxon>Glomerellales</taxon>
        <taxon>Glomerellaceae</taxon>
        <taxon>Colletotrichum</taxon>
    </lineage>
</organism>
<comment type="caution">
    <text evidence="11">The sequence shown here is derived from an EMBL/GenBank/DDBJ whole genome shotgun (WGS) entry which is preliminary data.</text>
</comment>
<dbReference type="SUPFAM" id="SSF63380">
    <property type="entry name" value="Riboflavin synthase domain-like"/>
    <property type="match status" value="1"/>
</dbReference>
<reference evidence="11 12" key="1">
    <citation type="submission" date="2016-09" db="EMBL/GenBank/DDBJ databases">
        <authorList>
            <person name="Capua I."/>
            <person name="De Benedictis P."/>
            <person name="Joannis T."/>
            <person name="Lombin L.H."/>
            <person name="Cattoli G."/>
        </authorList>
    </citation>
    <scope>NUCLEOTIDE SEQUENCE [LARGE SCALE GENOMIC DNA]</scope>
    <source>
        <strain evidence="11 12">IMI 309357</strain>
    </source>
</reference>
<feature type="compositionally biased region" description="Low complexity" evidence="8">
    <location>
        <begin position="883"/>
        <end position="902"/>
    </location>
</feature>
<evidence type="ECO:0000256" key="7">
    <source>
        <dbReference type="ARBA" id="ARBA00023004"/>
    </source>
</evidence>
<dbReference type="GeneID" id="34566718"/>
<comment type="cofactor">
    <cofactor evidence="1">
        <name>FMN</name>
        <dbReference type="ChEBI" id="CHEBI:58210"/>
    </cofactor>
</comment>
<keyword evidence="12" id="KW-1185">Reference proteome</keyword>
<dbReference type="GO" id="GO:0050660">
    <property type="term" value="F:flavin adenine dinucleotide binding"/>
    <property type="evidence" value="ECO:0007669"/>
    <property type="project" value="TreeGrafter"/>
</dbReference>
<feature type="region of interest" description="Disordered" evidence="8">
    <location>
        <begin position="41"/>
        <end position="63"/>
    </location>
</feature>
<feature type="compositionally biased region" description="Basic and acidic residues" evidence="8">
    <location>
        <begin position="603"/>
        <end position="614"/>
    </location>
</feature>
<evidence type="ECO:0000259" key="10">
    <source>
        <dbReference type="PROSITE" id="PS51384"/>
    </source>
</evidence>
<evidence type="ECO:0000259" key="9">
    <source>
        <dbReference type="PROSITE" id="PS50255"/>
    </source>
</evidence>
<name>A0A1G4APJ8_9PEZI</name>
<keyword evidence="6" id="KW-0479">Metal-binding</keyword>
<evidence type="ECO:0000256" key="1">
    <source>
        <dbReference type="ARBA" id="ARBA00001917"/>
    </source>
</evidence>
<dbReference type="InterPro" id="IPR017938">
    <property type="entry name" value="Riboflavin_synthase-like_b-brl"/>
</dbReference>
<dbReference type="GO" id="GO:0020037">
    <property type="term" value="F:heme binding"/>
    <property type="evidence" value="ECO:0007669"/>
    <property type="project" value="InterPro"/>
</dbReference>
<evidence type="ECO:0000256" key="3">
    <source>
        <dbReference type="ARBA" id="ARBA00022617"/>
    </source>
</evidence>
<feature type="region of interest" description="Disordered" evidence="8">
    <location>
        <begin position="830"/>
        <end position="867"/>
    </location>
</feature>
<dbReference type="OrthoDB" id="432299at2759"/>
<dbReference type="InterPro" id="IPR018506">
    <property type="entry name" value="Cyt_B5_heme-BS"/>
</dbReference>
<feature type="region of interest" description="Disordered" evidence="8">
    <location>
        <begin position="500"/>
        <end position="521"/>
    </location>
</feature>
<dbReference type="InterPro" id="IPR001709">
    <property type="entry name" value="Flavoprot_Pyr_Nucl_cyt_Rdtase"/>
</dbReference>
<dbReference type="InterPro" id="IPR036400">
    <property type="entry name" value="Cyt_B5-like_heme/steroid_sf"/>
</dbReference>
<feature type="compositionally biased region" description="Pro residues" evidence="8">
    <location>
        <begin position="1"/>
        <end position="19"/>
    </location>
</feature>
<dbReference type="GO" id="GO:0019441">
    <property type="term" value="P:L-tryptophan catabolic process to kynurenine"/>
    <property type="evidence" value="ECO:0007669"/>
    <property type="project" value="InterPro"/>
</dbReference>
<proteinExistence type="inferred from homology"/>
<dbReference type="InterPro" id="IPR001199">
    <property type="entry name" value="Cyt_B5-like_heme/steroid-bd"/>
</dbReference>
<evidence type="ECO:0000256" key="8">
    <source>
        <dbReference type="SAM" id="MobiDB-lite"/>
    </source>
</evidence>
<comment type="similarity">
    <text evidence="2">Belongs to the indoleamine 2,3-dioxygenase family.</text>
</comment>
<keyword evidence="7" id="KW-0408">Iron</keyword>